<proteinExistence type="predicted"/>
<evidence type="ECO:0000313" key="2">
    <source>
        <dbReference type="Proteomes" id="UP001141253"/>
    </source>
</evidence>
<evidence type="ECO:0000313" key="1">
    <source>
        <dbReference type="EMBL" id="KAJ6375904.1"/>
    </source>
</evidence>
<dbReference type="Proteomes" id="UP001141253">
    <property type="component" value="Chromosome 12"/>
</dbReference>
<keyword evidence="2" id="KW-1185">Reference proteome</keyword>
<gene>
    <name evidence="1" type="ORF">OIU77_000798</name>
</gene>
<comment type="caution">
    <text evidence="1">The sequence shown here is derived from an EMBL/GenBank/DDBJ whole genome shotgun (WGS) entry which is preliminary data.</text>
</comment>
<accession>A0ABQ9B7C4</accession>
<protein>
    <submittedName>
        <fullName evidence="1">Uncharacterized protein</fullName>
    </submittedName>
</protein>
<dbReference type="EMBL" id="JAPFFI010000010">
    <property type="protein sequence ID" value="KAJ6375904.1"/>
    <property type="molecule type" value="Genomic_DNA"/>
</dbReference>
<name>A0ABQ9B7C4_9ROSI</name>
<sequence length="103" mass="11785">MTYVSRFDELLDLNALHNWPVKKKLTTEDVSSGTLALSVHDVESYIVRRLPAEKSEKLSKHHGRVVVDVYEVEKEIGYNMELVRKMQSGRLGPGYSDEKHSGR</sequence>
<reference evidence="1" key="2">
    <citation type="journal article" date="2023" name="Int. J. Mol. Sci.">
        <title>De Novo Assembly and Annotation of 11 Diverse Shrub Willow (Salix) Genomes Reveals Novel Gene Organization in Sex-Linked Regions.</title>
        <authorList>
            <person name="Hyden B."/>
            <person name="Feng K."/>
            <person name="Yates T.B."/>
            <person name="Jawdy S."/>
            <person name="Cereghino C."/>
            <person name="Smart L.B."/>
            <person name="Muchero W."/>
        </authorList>
    </citation>
    <scope>NUCLEOTIDE SEQUENCE</scope>
    <source>
        <tissue evidence="1">Shoot tip</tissue>
    </source>
</reference>
<organism evidence="1 2">
    <name type="scientific">Salix suchowensis</name>
    <dbReference type="NCBI Taxonomy" id="1278906"/>
    <lineage>
        <taxon>Eukaryota</taxon>
        <taxon>Viridiplantae</taxon>
        <taxon>Streptophyta</taxon>
        <taxon>Embryophyta</taxon>
        <taxon>Tracheophyta</taxon>
        <taxon>Spermatophyta</taxon>
        <taxon>Magnoliopsida</taxon>
        <taxon>eudicotyledons</taxon>
        <taxon>Gunneridae</taxon>
        <taxon>Pentapetalae</taxon>
        <taxon>rosids</taxon>
        <taxon>fabids</taxon>
        <taxon>Malpighiales</taxon>
        <taxon>Salicaceae</taxon>
        <taxon>Saliceae</taxon>
        <taxon>Salix</taxon>
    </lineage>
</organism>
<reference evidence="1" key="1">
    <citation type="submission" date="2022-10" db="EMBL/GenBank/DDBJ databases">
        <authorList>
            <person name="Hyden B.L."/>
            <person name="Feng K."/>
            <person name="Yates T."/>
            <person name="Jawdy S."/>
            <person name="Smart L.B."/>
            <person name="Muchero W."/>
        </authorList>
    </citation>
    <scope>NUCLEOTIDE SEQUENCE</scope>
    <source>
        <tissue evidence="1">Shoot tip</tissue>
    </source>
</reference>